<comment type="caution">
    <text evidence="5">The sequence shown here is derived from an EMBL/GenBank/DDBJ whole genome shotgun (WGS) entry which is preliminary data.</text>
</comment>
<dbReference type="PANTHER" id="PTHR30035">
    <property type="entry name" value="LIPOPROTEIN VACJ-RELATED"/>
    <property type="match status" value="1"/>
</dbReference>
<reference evidence="5 6" key="1">
    <citation type="submission" date="2024-10" db="EMBL/GenBank/DDBJ databases">
        <authorList>
            <person name="Yang X.-N."/>
        </authorList>
    </citation>
    <scope>NUCLEOTIDE SEQUENCE [LARGE SCALE GENOMIC DNA]</scope>
    <source>
        <strain evidence="5 6">CAU 1059</strain>
    </source>
</reference>
<dbReference type="Pfam" id="PF04333">
    <property type="entry name" value="MlaA"/>
    <property type="match status" value="1"/>
</dbReference>
<keyword evidence="5" id="KW-0449">Lipoprotein</keyword>
<proteinExistence type="inferred from homology"/>
<evidence type="ECO:0000256" key="2">
    <source>
        <dbReference type="ARBA" id="ARBA00022729"/>
    </source>
</evidence>
<feature type="compositionally biased region" description="Low complexity" evidence="3">
    <location>
        <begin position="253"/>
        <end position="264"/>
    </location>
</feature>
<dbReference type="EMBL" id="JBIHMM010000003">
    <property type="protein sequence ID" value="MFH0254819.1"/>
    <property type="molecule type" value="Genomic_DNA"/>
</dbReference>
<dbReference type="RefSeq" id="WP_377172309.1">
    <property type="nucleotide sequence ID" value="NZ_JBHTJC010000003.1"/>
</dbReference>
<evidence type="ECO:0000313" key="5">
    <source>
        <dbReference type="EMBL" id="MFH0254819.1"/>
    </source>
</evidence>
<sequence length="272" mass="29230">MTRIFRSFAPRLALSLAALAIVAACGHKPDPAVTRGAPFDPNEQSNRKNHAFNKSVDRAVVRPVADGYSAFMPDDLETAVSNFSTNLSLPGAMVNSTLQGNGVGLTSDFYRFLVNSTLGLGGLIDVATDLGMPDRTDADFGQTLYAWGVHEGPYVEMPVFGPSTSRHAAGRFVDFFTNPLEYWIQDPESYYALGTGAASGLTSRARFGDTIDSVLYDSADSYAVSRSVYLQNRRFKLGTGGSENYLDPYDTTPGAPSAGGAVSADFEDPYEQ</sequence>
<feature type="signal peptide" evidence="4">
    <location>
        <begin position="1"/>
        <end position="20"/>
    </location>
</feature>
<name>A0ABW7I9G7_9RHOB</name>
<evidence type="ECO:0000256" key="3">
    <source>
        <dbReference type="SAM" id="MobiDB-lite"/>
    </source>
</evidence>
<accession>A0ABW7I9G7</accession>
<dbReference type="PANTHER" id="PTHR30035:SF3">
    <property type="entry name" value="INTERMEMBRANE PHOSPHOLIPID TRANSPORT SYSTEM LIPOPROTEIN MLAA"/>
    <property type="match status" value="1"/>
</dbReference>
<keyword evidence="6" id="KW-1185">Reference proteome</keyword>
<evidence type="ECO:0000313" key="6">
    <source>
        <dbReference type="Proteomes" id="UP001607157"/>
    </source>
</evidence>
<comment type="similarity">
    <text evidence="1">Belongs to the MlaA family.</text>
</comment>
<dbReference type="PRINTS" id="PR01805">
    <property type="entry name" value="VACJLIPOPROT"/>
</dbReference>
<keyword evidence="2 4" id="KW-0732">Signal</keyword>
<feature type="region of interest" description="Disordered" evidence="3">
    <location>
        <begin position="33"/>
        <end position="52"/>
    </location>
</feature>
<gene>
    <name evidence="5" type="ORF">ACGRVM_13010</name>
</gene>
<dbReference type="InterPro" id="IPR007428">
    <property type="entry name" value="MlaA"/>
</dbReference>
<protein>
    <submittedName>
        <fullName evidence="5">VacJ family lipoprotein</fullName>
    </submittedName>
</protein>
<evidence type="ECO:0000256" key="4">
    <source>
        <dbReference type="SAM" id="SignalP"/>
    </source>
</evidence>
<feature type="chain" id="PRO_5045105382" evidence="4">
    <location>
        <begin position="21"/>
        <end position="272"/>
    </location>
</feature>
<feature type="region of interest" description="Disordered" evidence="3">
    <location>
        <begin position="245"/>
        <end position="272"/>
    </location>
</feature>
<organism evidence="5 6">
    <name type="scientific">Roseovarius aquimarinus</name>
    <dbReference type="NCBI Taxonomy" id="1229156"/>
    <lineage>
        <taxon>Bacteria</taxon>
        <taxon>Pseudomonadati</taxon>
        <taxon>Pseudomonadota</taxon>
        <taxon>Alphaproteobacteria</taxon>
        <taxon>Rhodobacterales</taxon>
        <taxon>Roseobacteraceae</taxon>
        <taxon>Roseovarius</taxon>
    </lineage>
</organism>
<evidence type="ECO:0000256" key="1">
    <source>
        <dbReference type="ARBA" id="ARBA00010634"/>
    </source>
</evidence>
<dbReference type="PROSITE" id="PS51257">
    <property type="entry name" value="PROKAR_LIPOPROTEIN"/>
    <property type="match status" value="1"/>
</dbReference>
<dbReference type="Proteomes" id="UP001607157">
    <property type="component" value="Unassembled WGS sequence"/>
</dbReference>